<dbReference type="InterPro" id="IPR036388">
    <property type="entry name" value="WH-like_DNA-bd_sf"/>
</dbReference>
<comment type="caution">
    <text evidence="5">The sequence shown here is derived from an EMBL/GenBank/DDBJ whole genome shotgun (WGS) entry which is preliminary data.</text>
</comment>
<dbReference type="InterPro" id="IPR016032">
    <property type="entry name" value="Sig_transdc_resp-reg_C-effctor"/>
</dbReference>
<reference evidence="5" key="2">
    <citation type="submission" date="2020-11" db="EMBL/GenBank/DDBJ databases">
        <title>Agrobacterium vitis strain K377 genome.</title>
        <authorList>
            <person name="Xi H."/>
        </authorList>
    </citation>
    <scope>NUCLEOTIDE SEQUENCE</scope>
    <source>
        <strain evidence="5">K377</strain>
    </source>
</reference>
<reference evidence="6 7" key="1">
    <citation type="submission" date="2019-12" db="EMBL/GenBank/DDBJ databases">
        <title>Whole-genome sequencing of Allorhizobium vitis.</title>
        <authorList>
            <person name="Gan H.M."/>
            <person name="Szegedi E."/>
            <person name="Burr T."/>
            <person name="Savka M.A."/>
        </authorList>
    </citation>
    <scope>NUCLEOTIDE SEQUENCE [LARGE SCALE GENOMIC DNA]</scope>
    <source>
        <strain evidence="6 7">CG989</strain>
    </source>
</reference>
<dbReference type="EMBL" id="WPHM01000016">
    <property type="protein sequence ID" value="MUZ60403.1"/>
    <property type="molecule type" value="Genomic_DNA"/>
</dbReference>
<evidence type="ECO:0000256" key="3">
    <source>
        <dbReference type="ARBA" id="ARBA00023163"/>
    </source>
</evidence>
<evidence type="ECO:0000259" key="4">
    <source>
        <dbReference type="PROSITE" id="PS50043"/>
    </source>
</evidence>
<proteinExistence type="predicted"/>
<dbReference type="InterPro" id="IPR005143">
    <property type="entry name" value="TF_LuxR_autoind-bd_dom"/>
</dbReference>
<evidence type="ECO:0000313" key="5">
    <source>
        <dbReference type="EMBL" id="MBF2716831.1"/>
    </source>
</evidence>
<keyword evidence="2" id="KW-0238">DNA-binding</keyword>
<dbReference type="SMART" id="SM00421">
    <property type="entry name" value="HTH_LUXR"/>
    <property type="match status" value="1"/>
</dbReference>
<dbReference type="InterPro" id="IPR036693">
    <property type="entry name" value="TF_LuxR_autoind-bd_dom_sf"/>
</dbReference>
<dbReference type="Pfam" id="PF00196">
    <property type="entry name" value="GerE"/>
    <property type="match status" value="1"/>
</dbReference>
<dbReference type="PANTHER" id="PTHR44688">
    <property type="entry name" value="DNA-BINDING TRANSCRIPTIONAL ACTIVATOR DEVR_DOSR"/>
    <property type="match status" value="1"/>
</dbReference>
<dbReference type="Pfam" id="PF03472">
    <property type="entry name" value="Autoind_bind"/>
    <property type="match status" value="1"/>
</dbReference>
<dbReference type="SUPFAM" id="SSF46894">
    <property type="entry name" value="C-terminal effector domain of the bipartite response regulators"/>
    <property type="match status" value="1"/>
</dbReference>
<dbReference type="RefSeq" id="WP_156533969.1">
    <property type="nucleotide sequence ID" value="NZ_JABAEJ010000015.1"/>
</dbReference>
<sequence length="244" mass="27540">MRIDHDQSLFEKTFNQIKLSRNTSLAVLILRDNYSALAHVTYHHAHTVLGKMTVDAPFVKTTYPDAWIGRYIIQGYAAIDPVVQEGTKRMLPFRWAEIEVKPESSALFTEFEAHGLGGTGYSIPIIDRAGRRALLSLNFSPDFTEWEEYVNLYQSEWSELAHLIHKQAIEEMYGDKDPAPQISPRELETLYWVGQGKEAAGIAVILGISEHTVRTYMRSARSKLDCATLAQAVAKAMTLRLIKG</sequence>
<protein>
    <submittedName>
        <fullName evidence="5">LuxR family transcriptional regulator</fullName>
    </submittedName>
</protein>
<organism evidence="5 8">
    <name type="scientific">Agrobacterium vitis</name>
    <name type="common">Rhizobium vitis</name>
    <dbReference type="NCBI Taxonomy" id="373"/>
    <lineage>
        <taxon>Bacteria</taxon>
        <taxon>Pseudomonadati</taxon>
        <taxon>Pseudomonadota</taxon>
        <taxon>Alphaproteobacteria</taxon>
        <taxon>Hyphomicrobiales</taxon>
        <taxon>Rhizobiaceae</taxon>
        <taxon>Rhizobium/Agrobacterium group</taxon>
        <taxon>Agrobacterium</taxon>
    </lineage>
</organism>
<accession>A0AAE2RHP6</accession>
<dbReference type="GO" id="GO:0003677">
    <property type="term" value="F:DNA binding"/>
    <property type="evidence" value="ECO:0007669"/>
    <property type="project" value="UniProtKB-KW"/>
</dbReference>
<dbReference type="Gene3D" id="3.30.450.80">
    <property type="entry name" value="Transcription factor LuxR-like, autoinducer-binding domain"/>
    <property type="match status" value="1"/>
</dbReference>
<dbReference type="GO" id="GO:0006355">
    <property type="term" value="P:regulation of DNA-templated transcription"/>
    <property type="evidence" value="ECO:0007669"/>
    <property type="project" value="InterPro"/>
</dbReference>
<dbReference type="PROSITE" id="PS50043">
    <property type="entry name" value="HTH_LUXR_2"/>
    <property type="match status" value="1"/>
</dbReference>
<gene>
    <name evidence="6" type="ORF">GOZ95_23535</name>
    <name evidence="5" type="ORF">IEI95_021705</name>
</gene>
<dbReference type="InterPro" id="IPR000792">
    <property type="entry name" value="Tscrpt_reg_LuxR_C"/>
</dbReference>
<evidence type="ECO:0000256" key="1">
    <source>
        <dbReference type="ARBA" id="ARBA00023015"/>
    </source>
</evidence>
<dbReference type="PRINTS" id="PR00038">
    <property type="entry name" value="HTHLUXR"/>
</dbReference>
<feature type="domain" description="HTH luxR-type" evidence="4">
    <location>
        <begin position="175"/>
        <end position="240"/>
    </location>
</feature>
<dbReference type="Proteomes" id="UP000655037">
    <property type="component" value="Unassembled WGS sequence"/>
</dbReference>
<evidence type="ECO:0000256" key="2">
    <source>
        <dbReference type="ARBA" id="ARBA00023125"/>
    </source>
</evidence>
<keyword evidence="3" id="KW-0804">Transcription</keyword>
<dbReference type="PANTHER" id="PTHR44688:SF16">
    <property type="entry name" value="DNA-BINDING TRANSCRIPTIONAL ACTIVATOR DEVR_DOSR"/>
    <property type="match status" value="1"/>
</dbReference>
<name>A0AAE2RHP6_AGRVI</name>
<dbReference type="Gene3D" id="1.10.10.10">
    <property type="entry name" value="Winged helix-like DNA-binding domain superfamily/Winged helix DNA-binding domain"/>
    <property type="match status" value="1"/>
</dbReference>
<evidence type="ECO:0000313" key="8">
    <source>
        <dbReference type="Proteomes" id="UP000655037"/>
    </source>
</evidence>
<dbReference type="Proteomes" id="UP000436692">
    <property type="component" value="Unassembled WGS sequence"/>
</dbReference>
<evidence type="ECO:0000313" key="6">
    <source>
        <dbReference type="EMBL" id="MUZ60403.1"/>
    </source>
</evidence>
<dbReference type="CDD" id="cd06170">
    <property type="entry name" value="LuxR_C_like"/>
    <property type="match status" value="1"/>
</dbReference>
<dbReference type="PROSITE" id="PS00622">
    <property type="entry name" value="HTH_LUXR_1"/>
    <property type="match status" value="1"/>
</dbReference>
<dbReference type="AlphaFoldDB" id="A0AAE2RHP6"/>
<evidence type="ECO:0000313" key="7">
    <source>
        <dbReference type="Proteomes" id="UP000436692"/>
    </source>
</evidence>
<dbReference type="EMBL" id="JACXXJ020000005">
    <property type="protein sequence ID" value="MBF2716831.1"/>
    <property type="molecule type" value="Genomic_DNA"/>
</dbReference>
<dbReference type="SUPFAM" id="SSF75516">
    <property type="entry name" value="Pheromone-binding domain of LuxR-like quorum-sensing transcription factors"/>
    <property type="match status" value="1"/>
</dbReference>
<keyword evidence="1" id="KW-0805">Transcription regulation</keyword>